<reference evidence="2" key="1">
    <citation type="submission" date="2017-05" db="UniProtKB">
        <authorList>
            <consortium name="EnsemblMetazoa"/>
        </authorList>
    </citation>
    <scope>IDENTIFICATION</scope>
</reference>
<accession>A0A1X7VGE9</accession>
<dbReference type="InParanoid" id="A0A1X7VGE9"/>
<protein>
    <submittedName>
        <fullName evidence="2">Uncharacterized protein</fullName>
    </submittedName>
</protein>
<dbReference type="AlphaFoldDB" id="A0A1X7VGE9"/>
<feature type="region of interest" description="Disordered" evidence="1">
    <location>
        <begin position="41"/>
        <end position="112"/>
    </location>
</feature>
<organism evidence="2">
    <name type="scientific">Amphimedon queenslandica</name>
    <name type="common">Sponge</name>
    <dbReference type="NCBI Taxonomy" id="400682"/>
    <lineage>
        <taxon>Eukaryota</taxon>
        <taxon>Metazoa</taxon>
        <taxon>Porifera</taxon>
        <taxon>Demospongiae</taxon>
        <taxon>Heteroscleromorpha</taxon>
        <taxon>Haplosclerida</taxon>
        <taxon>Niphatidae</taxon>
        <taxon>Amphimedon</taxon>
    </lineage>
</organism>
<evidence type="ECO:0000256" key="1">
    <source>
        <dbReference type="SAM" id="MobiDB-lite"/>
    </source>
</evidence>
<feature type="compositionally biased region" description="Low complexity" evidence="1">
    <location>
        <begin position="51"/>
        <end position="82"/>
    </location>
</feature>
<name>A0A1X7VGE9_AMPQE</name>
<evidence type="ECO:0000313" key="2">
    <source>
        <dbReference type="EnsemblMetazoa" id="Aqu2.1.39033_001"/>
    </source>
</evidence>
<proteinExistence type="predicted"/>
<sequence>MEKLDLSLVYLSTLILLQHQQVSFLNTQKVGGYLLLAPALIEDGDSPSPPAGDGASPETHVGAGACPAPPAVSAGASFLPPGAGTGPTPPLGAGGGLLPPVGAGNRSSTTSK</sequence>
<dbReference type="EnsemblMetazoa" id="Aqu2.1.39033_001">
    <property type="protein sequence ID" value="Aqu2.1.39033_001"/>
    <property type="gene ID" value="Aqu2.1.39033"/>
</dbReference>